<dbReference type="Proteomes" id="UP000310458">
    <property type="component" value="Unassembled WGS sequence"/>
</dbReference>
<proteinExistence type="predicted"/>
<evidence type="ECO:0000256" key="1">
    <source>
        <dbReference type="SAM" id="MobiDB-lite"/>
    </source>
</evidence>
<organism evidence="3 4">
    <name type="scientific">Nesterenkonia salmonea</name>
    <dbReference type="NCBI Taxonomy" id="1804987"/>
    <lineage>
        <taxon>Bacteria</taxon>
        <taxon>Bacillati</taxon>
        <taxon>Actinomycetota</taxon>
        <taxon>Actinomycetes</taxon>
        <taxon>Micrococcales</taxon>
        <taxon>Micrococcaceae</taxon>
        <taxon>Nesterenkonia</taxon>
    </lineage>
</organism>
<comment type="caution">
    <text evidence="3">The sequence shown here is derived from an EMBL/GenBank/DDBJ whole genome shotgun (WGS) entry which is preliminary data.</text>
</comment>
<feature type="compositionally biased region" description="Acidic residues" evidence="1">
    <location>
        <begin position="62"/>
        <end position="72"/>
    </location>
</feature>
<dbReference type="InterPro" id="IPR046281">
    <property type="entry name" value="DUF6318"/>
</dbReference>
<dbReference type="AlphaFoldDB" id="A0A5R9BCZ4"/>
<accession>A0A5R9BCZ4</accession>
<keyword evidence="4" id="KW-1185">Reference proteome</keyword>
<protein>
    <recommendedName>
        <fullName evidence="2">DUF6318 domain-containing protein</fullName>
    </recommendedName>
</protein>
<evidence type="ECO:0000313" key="3">
    <source>
        <dbReference type="EMBL" id="TLP97350.1"/>
    </source>
</evidence>
<name>A0A5R9BCZ4_9MICC</name>
<sequence length="241" mass="25815">MESEWPDYVYFDDQGEVGSGEAVTSTYALNFAYDDGDGHWRVDAVLDASMGDEALDRLDGQQEGEDAPETLEDPSLPEPPELLSEESPEGALAASEYWLEVLDYTAATGDESALNSFEHSEGSVLGSIFEGFLEAHAEGGDVSLLAESSLEDIEVYMDIADSDDNLAVVHGLLDEGGWVISDASGATVAVDEGLQGELSNLIFSFDDAAGQWLVVDMAPGDVGELEEFLGIEFGEPDLSRR</sequence>
<evidence type="ECO:0000259" key="2">
    <source>
        <dbReference type="Pfam" id="PF19843"/>
    </source>
</evidence>
<dbReference type="Pfam" id="PF19843">
    <property type="entry name" value="DUF6318"/>
    <property type="match status" value="1"/>
</dbReference>
<feature type="region of interest" description="Disordered" evidence="1">
    <location>
        <begin position="59"/>
        <end position="89"/>
    </location>
</feature>
<reference evidence="3 4" key="1">
    <citation type="submission" date="2019-05" db="EMBL/GenBank/DDBJ databases">
        <title>Nesterenkonia sp. GY074 isolated from the Southern Atlantic Ocean.</title>
        <authorList>
            <person name="Zhang G."/>
        </authorList>
    </citation>
    <scope>NUCLEOTIDE SEQUENCE [LARGE SCALE GENOMIC DNA]</scope>
    <source>
        <strain evidence="3 4">GY074</strain>
    </source>
</reference>
<feature type="domain" description="DUF6318" evidence="2">
    <location>
        <begin position="76"/>
        <end position="214"/>
    </location>
</feature>
<gene>
    <name evidence="3" type="ORF">FEF26_07800</name>
</gene>
<evidence type="ECO:0000313" key="4">
    <source>
        <dbReference type="Proteomes" id="UP000310458"/>
    </source>
</evidence>
<dbReference type="EMBL" id="VAVZ01000018">
    <property type="protein sequence ID" value="TLP97350.1"/>
    <property type="molecule type" value="Genomic_DNA"/>
</dbReference>